<keyword evidence="1 4" id="KW-0547">Nucleotide-binding</keyword>
<protein>
    <recommendedName>
        <fullName evidence="7">Heat shock protein 70</fullName>
    </recommendedName>
</protein>
<dbReference type="PANTHER" id="PTHR19375">
    <property type="entry name" value="HEAT SHOCK PROTEIN 70KDA"/>
    <property type="match status" value="1"/>
</dbReference>
<comment type="similarity">
    <text evidence="4">Belongs to the heat shock protein 70 family.</text>
</comment>
<dbReference type="SUPFAM" id="SSF100934">
    <property type="entry name" value="Heat shock protein 70kD (HSP70), C-terminal subdomain"/>
    <property type="match status" value="1"/>
</dbReference>
<dbReference type="InterPro" id="IPR029047">
    <property type="entry name" value="HSP70_peptide-bd_sf"/>
</dbReference>
<name>A0AAV2F2I9_9ROSI</name>
<dbReference type="InterPro" id="IPR042050">
    <property type="entry name" value="BIP_NBD"/>
</dbReference>
<dbReference type="NCBIfam" id="NF001413">
    <property type="entry name" value="PRK00290.1"/>
    <property type="match status" value="1"/>
</dbReference>
<evidence type="ECO:0000313" key="6">
    <source>
        <dbReference type="Proteomes" id="UP001497516"/>
    </source>
</evidence>
<dbReference type="PRINTS" id="PR00301">
    <property type="entry name" value="HEATSHOCK70"/>
</dbReference>
<dbReference type="SUPFAM" id="SSF100920">
    <property type="entry name" value="Heat shock protein 70kD (HSP70), peptide-binding domain"/>
    <property type="match status" value="1"/>
</dbReference>
<dbReference type="Gene3D" id="2.60.34.10">
    <property type="entry name" value="Substrate Binding Domain Of DNAk, Chain A, domain 1"/>
    <property type="match status" value="1"/>
</dbReference>
<evidence type="ECO:0000256" key="4">
    <source>
        <dbReference type="RuleBase" id="RU003322"/>
    </source>
</evidence>
<dbReference type="PROSITE" id="PS00329">
    <property type="entry name" value="HSP70_2"/>
    <property type="match status" value="1"/>
</dbReference>
<dbReference type="Gene3D" id="3.90.640.10">
    <property type="entry name" value="Actin, Chain A, domain 4"/>
    <property type="match status" value="1"/>
</dbReference>
<dbReference type="InterPro" id="IPR018181">
    <property type="entry name" value="Heat_shock_70_CS"/>
</dbReference>
<dbReference type="PROSITE" id="PS00297">
    <property type="entry name" value="HSP70_1"/>
    <property type="match status" value="1"/>
</dbReference>
<reference evidence="5 6" key="1">
    <citation type="submission" date="2024-04" db="EMBL/GenBank/DDBJ databases">
        <authorList>
            <person name="Fracassetti M."/>
        </authorList>
    </citation>
    <scope>NUCLEOTIDE SEQUENCE [LARGE SCALE GENOMIC DNA]</scope>
</reference>
<dbReference type="SUPFAM" id="SSF53067">
    <property type="entry name" value="Actin-like ATPase domain"/>
    <property type="match status" value="2"/>
</dbReference>
<dbReference type="InterPro" id="IPR013126">
    <property type="entry name" value="Hsp_70_fam"/>
</dbReference>
<proteinExistence type="inferred from homology"/>
<evidence type="ECO:0000256" key="1">
    <source>
        <dbReference type="ARBA" id="ARBA00022741"/>
    </source>
</evidence>
<dbReference type="InterPro" id="IPR043129">
    <property type="entry name" value="ATPase_NBD"/>
</dbReference>
<keyword evidence="3 4" id="KW-0067">ATP-binding</keyword>
<dbReference type="EMBL" id="OZ034819">
    <property type="protein sequence ID" value="CAL1392257.1"/>
    <property type="molecule type" value="Genomic_DNA"/>
</dbReference>
<dbReference type="PROSITE" id="PS01036">
    <property type="entry name" value="HSP70_3"/>
    <property type="match status" value="1"/>
</dbReference>
<evidence type="ECO:0000256" key="3">
    <source>
        <dbReference type="ARBA" id="ARBA00022840"/>
    </source>
</evidence>
<dbReference type="FunFam" id="3.30.420.40:FF:000026">
    <property type="entry name" value="Heat shock protein 70"/>
    <property type="match status" value="1"/>
</dbReference>
<evidence type="ECO:0008006" key="7">
    <source>
        <dbReference type="Google" id="ProtNLM"/>
    </source>
</evidence>
<gene>
    <name evidence="5" type="ORF">LTRI10_LOCUS32919</name>
</gene>
<dbReference type="Pfam" id="PF00012">
    <property type="entry name" value="HSP70"/>
    <property type="match status" value="1"/>
</dbReference>
<dbReference type="Proteomes" id="UP001497516">
    <property type="component" value="Chromosome 6"/>
</dbReference>
<dbReference type="GO" id="GO:0005524">
    <property type="term" value="F:ATP binding"/>
    <property type="evidence" value="ECO:0007669"/>
    <property type="project" value="UniProtKB-KW"/>
</dbReference>
<dbReference type="CDD" id="cd10241">
    <property type="entry name" value="ASKHA_NBD_HSP70_BiP"/>
    <property type="match status" value="1"/>
</dbReference>
<dbReference type="Gene3D" id="1.20.1270.10">
    <property type="match status" value="1"/>
</dbReference>
<dbReference type="GO" id="GO:0140662">
    <property type="term" value="F:ATP-dependent protein folding chaperone"/>
    <property type="evidence" value="ECO:0007669"/>
    <property type="project" value="InterPro"/>
</dbReference>
<dbReference type="InterPro" id="IPR029048">
    <property type="entry name" value="HSP70_C_sf"/>
</dbReference>
<dbReference type="FunFam" id="3.90.640.10:FF:000002">
    <property type="entry name" value="Heat shock 70 kDa"/>
    <property type="match status" value="1"/>
</dbReference>
<organism evidence="5 6">
    <name type="scientific">Linum trigynum</name>
    <dbReference type="NCBI Taxonomy" id="586398"/>
    <lineage>
        <taxon>Eukaryota</taxon>
        <taxon>Viridiplantae</taxon>
        <taxon>Streptophyta</taxon>
        <taxon>Embryophyta</taxon>
        <taxon>Tracheophyta</taxon>
        <taxon>Spermatophyta</taxon>
        <taxon>Magnoliopsida</taxon>
        <taxon>eudicotyledons</taxon>
        <taxon>Gunneridae</taxon>
        <taxon>Pentapetalae</taxon>
        <taxon>rosids</taxon>
        <taxon>fabids</taxon>
        <taxon>Malpighiales</taxon>
        <taxon>Linaceae</taxon>
        <taxon>Linum</taxon>
    </lineage>
</organism>
<sequence>MGDKEISGEVIGIDLGTTFSCVAVARKGHGVEIIANDQGNRTTPSYVAFSPAGSAGSQRLIGEAAKNQATLNPRRTIFDVKRLIGKKFDDPEVQNDLKYLPYPVVERDGKPCVQVEVNGELKTFTPGEISAMVLGKMKETAESYLGKEVTNAVVTVPAYFNDSQRQATKDAGIIAGLNVLRIINEPTAGALAYGVNQDPNTKRNILVYDLGGGTFDVSVLEIDNGIFQVLATGGDTHLGGGDFDQRAMEHFVQLIKRRYKKDVSEDPKAMGKLRRECERAKRVLSTQIETRVEIDSLLQGTDFSEPLTRAKFEDLNLDLFEKTLAVVKSTLKDAKVENKKQINEIVLVGGSTRIPKVREMLKKEFDGKEPSKGINPDEAVAYGAAILGANLTSDRPGVGVILLDVTPLSLGIDVVGDLMSVVVPRNTPIPAKKSRGGYKTTYDQQASITFNVLQGERPLTKDCLRLGSFKLTGIPLAPRESVSAEVTFELDADGILTVTAKEESTGSCKSLTIDNYKRNLNSREIERMIREAREMADHDKKEKARVEARNKLERVIYDLKNAVAEKLHMYDGDKTAVETALSEASDWFDDNKNACMQEYKDRKRKLKGSLKKVSPK</sequence>
<keyword evidence="6" id="KW-1185">Reference proteome</keyword>
<dbReference type="Gene3D" id="3.30.420.40">
    <property type="match status" value="2"/>
</dbReference>
<evidence type="ECO:0000256" key="2">
    <source>
        <dbReference type="ARBA" id="ARBA00022824"/>
    </source>
</evidence>
<accession>A0AAV2F2I9</accession>
<evidence type="ECO:0000313" key="5">
    <source>
        <dbReference type="EMBL" id="CAL1392257.1"/>
    </source>
</evidence>
<keyword evidence="2" id="KW-0256">Endoplasmic reticulum</keyword>
<dbReference type="AlphaFoldDB" id="A0AAV2F2I9"/>